<keyword evidence="5 6" id="KW-0472">Membrane</keyword>
<protein>
    <recommendedName>
        <fullName evidence="7">DUF3817 domain-containing protein</fullName>
    </recommendedName>
</protein>
<feature type="domain" description="DUF3817" evidence="7">
    <location>
        <begin position="16"/>
        <end position="86"/>
    </location>
</feature>
<keyword evidence="4 6" id="KW-1133">Transmembrane helix</keyword>
<dbReference type="EMBL" id="UINC01000199">
    <property type="protein sequence ID" value="SUZ50997.1"/>
    <property type="molecule type" value="Genomic_DNA"/>
</dbReference>
<name>A0A381N921_9ZZZZ</name>
<dbReference type="Pfam" id="PF12823">
    <property type="entry name" value="DUF3817"/>
    <property type="match status" value="1"/>
</dbReference>
<evidence type="ECO:0000256" key="5">
    <source>
        <dbReference type="ARBA" id="ARBA00023136"/>
    </source>
</evidence>
<dbReference type="GO" id="GO:0005886">
    <property type="term" value="C:plasma membrane"/>
    <property type="evidence" value="ECO:0007669"/>
    <property type="project" value="UniProtKB-SubCell"/>
</dbReference>
<proteinExistence type="predicted"/>
<keyword evidence="3 6" id="KW-0812">Transmembrane</keyword>
<dbReference type="AlphaFoldDB" id="A0A381N921"/>
<dbReference type="InterPro" id="IPR023845">
    <property type="entry name" value="DUF3817_TM"/>
</dbReference>
<feature type="transmembrane region" description="Helical" evidence="6">
    <location>
        <begin position="12"/>
        <end position="33"/>
    </location>
</feature>
<evidence type="ECO:0000256" key="1">
    <source>
        <dbReference type="ARBA" id="ARBA00004651"/>
    </source>
</evidence>
<accession>A0A381N921</accession>
<organism evidence="8">
    <name type="scientific">marine metagenome</name>
    <dbReference type="NCBI Taxonomy" id="408172"/>
    <lineage>
        <taxon>unclassified sequences</taxon>
        <taxon>metagenomes</taxon>
        <taxon>ecological metagenomes</taxon>
    </lineage>
</organism>
<evidence type="ECO:0000313" key="8">
    <source>
        <dbReference type="EMBL" id="SUZ50997.1"/>
    </source>
</evidence>
<comment type="subcellular location">
    <subcellularLocation>
        <location evidence="1">Cell membrane</location>
        <topology evidence="1">Multi-pass membrane protein</topology>
    </subcellularLocation>
</comment>
<sequence length="112" mass="12240">MQSALEAQQVLRWLMIVRWIALADLILLIVLLVASFANNEELVQIFGLTHGIVFLALIAIVGIGALQKLWSWWFLLATLITTGPPGALVGEFLIVRKAKAILATSTGDTSDR</sequence>
<evidence type="ECO:0000256" key="4">
    <source>
        <dbReference type="ARBA" id="ARBA00022989"/>
    </source>
</evidence>
<feature type="transmembrane region" description="Helical" evidence="6">
    <location>
        <begin position="45"/>
        <end position="66"/>
    </location>
</feature>
<gene>
    <name evidence="8" type="ORF">METZ01_LOCUS3851</name>
</gene>
<evidence type="ECO:0000256" key="2">
    <source>
        <dbReference type="ARBA" id="ARBA00022475"/>
    </source>
</evidence>
<keyword evidence="2" id="KW-1003">Cell membrane</keyword>
<feature type="transmembrane region" description="Helical" evidence="6">
    <location>
        <begin position="72"/>
        <end position="95"/>
    </location>
</feature>
<evidence type="ECO:0000256" key="3">
    <source>
        <dbReference type="ARBA" id="ARBA00022692"/>
    </source>
</evidence>
<reference evidence="8" key="1">
    <citation type="submission" date="2018-05" db="EMBL/GenBank/DDBJ databases">
        <authorList>
            <person name="Lanie J.A."/>
            <person name="Ng W.-L."/>
            <person name="Kazmierczak K.M."/>
            <person name="Andrzejewski T.M."/>
            <person name="Davidsen T.M."/>
            <person name="Wayne K.J."/>
            <person name="Tettelin H."/>
            <person name="Glass J.I."/>
            <person name="Rusch D."/>
            <person name="Podicherti R."/>
            <person name="Tsui H.-C.T."/>
            <person name="Winkler M.E."/>
        </authorList>
    </citation>
    <scope>NUCLEOTIDE SEQUENCE</scope>
</reference>
<evidence type="ECO:0000256" key="6">
    <source>
        <dbReference type="SAM" id="Phobius"/>
    </source>
</evidence>
<evidence type="ECO:0000259" key="7">
    <source>
        <dbReference type="Pfam" id="PF12823"/>
    </source>
</evidence>